<evidence type="ECO:0000256" key="2">
    <source>
        <dbReference type="ARBA" id="ARBA00022840"/>
    </source>
</evidence>
<dbReference type="InterPro" id="IPR002078">
    <property type="entry name" value="Sigma_54_int"/>
</dbReference>
<dbReference type="SMART" id="SM00382">
    <property type="entry name" value="AAA"/>
    <property type="match status" value="1"/>
</dbReference>
<evidence type="ECO:0000256" key="1">
    <source>
        <dbReference type="ARBA" id="ARBA00022741"/>
    </source>
</evidence>
<dbReference type="InterPro" id="IPR025943">
    <property type="entry name" value="Sigma_54_int_dom_ATP-bd_2"/>
</dbReference>
<dbReference type="PANTHER" id="PTHR32071">
    <property type="entry name" value="TRANSCRIPTIONAL REGULATORY PROTEIN"/>
    <property type="match status" value="1"/>
</dbReference>
<dbReference type="CDD" id="cd00009">
    <property type="entry name" value="AAA"/>
    <property type="match status" value="1"/>
</dbReference>
<evidence type="ECO:0000256" key="3">
    <source>
        <dbReference type="ARBA" id="ARBA00023015"/>
    </source>
</evidence>
<dbReference type="PROSITE" id="PS50045">
    <property type="entry name" value="SIGMA54_INTERACT_4"/>
    <property type="match status" value="1"/>
</dbReference>
<dbReference type="RefSeq" id="WP_167635787.1">
    <property type="nucleotide sequence ID" value="NZ_JAATOP010000001.1"/>
</dbReference>
<keyword evidence="6" id="KW-0804">Transcription</keyword>
<keyword evidence="9" id="KW-1185">Reference proteome</keyword>
<evidence type="ECO:0000256" key="5">
    <source>
        <dbReference type="ARBA" id="ARBA00023159"/>
    </source>
</evidence>
<dbReference type="SUPFAM" id="SSF52540">
    <property type="entry name" value="P-loop containing nucleoside triphosphate hydrolases"/>
    <property type="match status" value="1"/>
</dbReference>
<proteinExistence type="predicted"/>
<feature type="domain" description="Sigma-54 factor interaction" evidence="7">
    <location>
        <begin position="121"/>
        <end position="349"/>
    </location>
</feature>
<dbReference type="Gene3D" id="1.10.8.60">
    <property type="match status" value="1"/>
</dbReference>
<keyword evidence="5" id="KW-0010">Activator</keyword>
<dbReference type="EMBL" id="JAATOP010000001">
    <property type="protein sequence ID" value="NIY70892.1"/>
    <property type="molecule type" value="Genomic_DNA"/>
</dbReference>
<keyword evidence="3" id="KW-0805">Transcription regulation</keyword>
<evidence type="ECO:0000256" key="4">
    <source>
        <dbReference type="ARBA" id="ARBA00023125"/>
    </source>
</evidence>
<evidence type="ECO:0000259" key="7">
    <source>
        <dbReference type="PROSITE" id="PS50045"/>
    </source>
</evidence>
<accession>A0ABX0VUN4</accession>
<sequence>MPQIHIVDVEFNAAAQIAELLERRRIQIGKGTVQECDSEVIVVSSKVEAASGGTRGLIDAVRKAGAKTVIIVTEGATHYEEAPELGGRLVRVSIPTIDAPLLQNAALLTLGNMLGGIVGAMAAATPSTAKLIDLSRRVARSDVTVFINGPTGSGKEVLARQIHSASRRADKPFVAINCAAIPENMLEAILFGHEKGAFTGASTGNKGIIRAADGGTLLLDEVSEMPMGLQSKLLRVLQERAVTPIGSQTEVAVDIRIVATSNRNMPEEVRAGRFREDLFYRLNVFPLATQALNMRNEDVPVLAAVLTARHCPADMKLPLLTAEALCALQAHHWPGNVRELENVIQRALVLCENDRITPDDLVIDAGETLSLPDMAEAI</sequence>
<dbReference type="PANTHER" id="PTHR32071:SF21">
    <property type="entry name" value="TRANSCRIPTIONAL REGULATORY PROTEIN FLGR"/>
    <property type="match status" value="1"/>
</dbReference>
<evidence type="ECO:0000313" key="8">
    <source>
        <dbReference type="EMBL" id="NIY70892.1"/>
    </source>
</evidence>
<keyword evidence="4" id="KW-0238">DNA-binding</keyword>
<keyword evidence="2" id="KW-0067">ATP-binding</keyword>
<dbReference type="Gene3D" id="3.40.50.300">
    <property type="entry name" value="P-loop containing nucleotide triphosphate hydrolases"/>
    <property type="match status" value="1"/>
</dbReference>
<dbReference type="Proteomes" id="UP000709466">
    <property type="component" value="Unassembled WGS sequence"/>
</dbReference>
<dbReference type="InterPro" id="IPR003593">
    <property type="entry name" value="AAA+_ATPase"/>
</dbReference>
<organism evidence="8 9">
    <name type="scientific">Marivivens donghaensis</name>
    <dbReference type="NCBI Taxonomy" id="1699413"/>
    <lineage>
        <taxon>Bacteria</taxon>
        <taxon>Pseudomonadati</taxon>
        <taxon>Pseudomonadota</taxon>
        <taxon>Alphaproteobacteria</taxon>
        <taxon>Rhodobacterales</taxon>
        <taxon>Paracoccaceae</taxon>
        <taxon>Marivivens group</taxon>
        <taxon>Marivivens</taxon>
    </lineage>
</organism>
<protein>
    <submittedName>
        <fullName evidence="8">Sigma 54-interacting transcriptional regulator</fullName>
    </submittedName>
</protein>
<dbReference type="PROSITE" id="PS00676">
    <property type="entry name" value="SIGMA54_INTERACT_2"/>
    <property type="match status" value="1"/>
</dbReference>
<dbReference type="Pfam" id="PF00158">
    <property type="entry name" value="Sigma54_activat"/>
    <property type="match status" value="1"/>
</dbReference>
<comment type="caution">
    <text evidence="8">The sequence shown here is derived from an EMBL/GenBank/DDBJ whole genome shotgun (WGS) entry which is preliminary data.</text>
</comment>
<reference evidence="8 9" key="1">
    <citation type="submission" date="2020-03" db="EMBL/GenBank/DDBJ databases">
        <title>Bacterial isolates of synthetic phycosphere.</title>
        <authorList>
            <person name="Fu H."/>
            <person name="Moran M.A."/>
        </authorList>
    </citation>
    <scope>NUCLEOTIDE SEQUENCE [LARGE SCALE GENOMIC DNA]</scope>
    <source>
        <strain evidence="8 9">HF1</strain>
    </source>
</reference>
<dbReference type="PROSITE" id="PS00688">
    <property type="entry name" value="SIGMA54_INTERACT_3"/>
    <property type="match status" value="1"/>
</dbReference>
<gene>
    <name evidence="8" type="ORF">HCZ30_00415</name>
</gene>
<dbReference type="InterPro" id="IPR058031">
    <property type="entry name" value="AAA_lid_NorR"/>
</dbReference>
<evidence type="ECO:0000256" key="6">
    <source>
        <dbReference type="ARBA" id="ARBA00023163"/>
    </source>
</evidence>
<name>A0ABX0VUN4_9RHOB</name>
<evidence type="ECO:0000313" key="9">
    <source>
        <dbReference type="Proteomes" id="UP000709466"/>
    </source>
</evidence>
<dbReference type="InterPro" id="IPR027417">
    <property type="entry name" value="P-loop_NTPase"/>
</dbReference>
<dbReference type="InterPro" id="IPR025944">
    <property type="entry name" value="Sigma_54_int_dom_CS"/>
</dbReference>
<dbReference type="Pfam" id="PF25601">
    <property type="entry name" value="AAA_lid_14"/>
    <property type="match status" value="1"/>
</dbReference>
<keyword evidence="1" id="KW-0547">Nucleotide-binding</keyword>